<keyword evidence="9 10" id="KW-0472">Membrane</keyword>
<dbReference type="InterPro" id="IPR001851">
    <property type="entry name" value="ABC_transp_permease"/>
</dbReference>
<evidence type="ECO:0000256" key="7">
    <source>
        <dbReference type="ARBA" id="ARBA00022840"/>
    </source>
</evidence>
<feature type="transmembrane region" description="Helical" evidence="10">
    <location>
        <begin position="795"/>
        <end position="814"/>
    </location>
</feature>
<keyword evidence="3" id="KW-1003">Cell membrane</keyword>
<evidence type="ECO:0000256" key="10">
    <source>
        <dbReference type="SAM" id="Phobius"/>
    </source>
</evidence>
<evidence type="ECO:0000256" key="4">
    <source>
        <dbReference type="ARBA" id="ARBA00022692"/>
    </source>
</evidence>
<dbReference type="InterPro" id="IPR027417">
    <property type="entry name" value="P-loop_NTPase"/>
</dbReference>
<name>A0A094R3T6_9ZZZZ</name>
<dbReference type="CDD" id="cd06579">
    <property type="entry name" value="TM_PBP1_transp_AraH_like"/>
    <property type="match status" value="1"/>
</dbReference>
<keyword evidence="7" id="KW-0067">ATP-binding</keyword>
<keyword evidence="2" id="KW-0813">Transport</keyword>
<evidence type="ECO:0000256" key="5">
    <source>
        <dbReference type="ARBA" id="ARBA00022737"/>
    </source>
</evidence>
<dbReference type="PROSITE" id="PS00211">
    <property type="entry name" value="ABC_TRANSPORTER_1"/>
    <property type="match status" value="1"/>
</dbReference>
<dbReference type="GO" id="GO:0005886">
    <property type="term" value="C:plasma membrane"/>
    <property type="evidence" value="ECO:0007669"/>
    <property type="project" value="UniProtKB-SubCell"/>
</dbReference>
<feature type="transmembrane region" description="Helical" evidence="10">
    <location>
        <begin position="545"/>
        <end position="566"/>
    </location>
</feature>
<feature type="transmembrane region" description="Helical" evidence="10">
    <location>
        <begin position="623"/>
        <end position="643"/>
    </location>
</feature>
<evidence type="ECO:0000256" key="9">
    <source>
        <dbReference type="ARBA" id="ARBA00023136"/>
    </source>
</evidence>
<dbReference type="InterPro" id="IPR050107">
    <property type="entry name" value="ABC_carbohydrate_import_ATPase"/>
</dbReference>
<dbReference type="CDD" id="cd03216">
    <property type="entry name" value="ABC_Carb_Monos_I"/>
    <property type="match status" value="1"/>
</dbReference>
<dbReference type="SUPFAM" id="SSF52540">
    <property type="entry name" value="P-loop containing nucleoside triphosphate hydrolases"/>
    <property type="match status" value="2"/>
</dbReference>
<proteinExistence type="predicted"/>
<dbReference type="GO" id="GO:0022857">
    <property type="term" value="F:transmembrane transporter activity"/>
    <property type="evidence" value="ECO:0007669"/>
    <property type="project" value="InterPro"/>
</dbReference>
<comment type="caution">
    <text evidence="12">The sequence shown here is derived from an EMBL/GenBank/DDBJ whole genome shotgun (WGS) entry which is preliminary data.</text>
</comment>
<keyword evidence="4 10" id="KW-0812">Transmembrane</keyword>
<feature type="domain" description="ABC transporter" evidence="11">
    <location>
        <begin position="248"/>
        <end position="491"/>
    </location>
</feature>
<evidence type="ECO:0000256" key="6">
    <source>
        <dbReference type="ARBA" id="ARBA00022741"/>
    </source>
</evidence>
<reference evidence="12" key="1">
    <citation type="submission" date="2014-06" db="EMBL/GenBank/DDBJ databases">
        <title>Key roles for freshwater Actinobacteria revealed by deep metagenomic sequencing.</title>
        <authorList>
            <person name="Ghai R."/>
            <person name="Mizuno C.M."/>
            <person name="Picazo A."/>
            <person name="Camacho A."/>
            <person name="Rodriguez-Valera F."/>
        </authorList>
    </citation>
    <scope>NUCLEOTIDE SEQUENCE</scope>
</reference>
<feature type="transmembrane region" description="Helical" evidence="10">
    <location>
        <begin position="597"/>
        <end position="616"/>
    </location>
</feature>
<evidence type="ECO:0000313" key="12">
    <source>
        <dbReference type="EMBL" id="KGA21641.1"/>
    </source>
</evidence>
<dbReference type="Pfam" id="PF02653">
    <property type="entry name" value="BPD_transp_2"/>
    <property type="match status" value="1"/>
</dbReference>
<dbReference type="GO" id="GO:0005524">
    <property type="term" value="F:ATP binding"/>
    <property type="evidence" value="ECO:0007669"/>
    <property type="project" value="UniProtKB-KW"/>
</dbReference>
<evidence type="ECO:0000256" key="2">
    <source>
        <dbReference type="ARBA" id="ARBA00022448"/>
    </source>
</evidence>
<sequence length="820" mass="86730">MLLKLTGINKSFPGVKALKDVNLEVVAGEVHALIGENGAGKSTLMAVASGALVAEEGTIEIGGEPLTPGSPREARRLGLAIVRQDPALLPDLTVAENMAIGAGLTSKGGLKRAPEWAQAHLDPWQMGIDSRARVSDLSVEQRFVVEIAKALALKPRILVLDEPTEHLNKEEVQRLFRRVRTITEGSAAVVYISHRIPEVKEISDRITVLRDGAVRGTFTASAVSESEIIELVIGRALDTVFPPKGKSIQSEAEDKLVVSNLSGRGFHDISFSVKPGEVIGIAGVQGNGQAEVIRALAGVEAATGSVTISGKKLRLGSNSASARAGAVYVPSDRHGEGVFMPLTVGENIVMKTLRAVSTLGFVRDSWVNKVAAAQIERQSIKTPSTRTPISSLSGGNQQKVVLARTLLSEPEVLLAEEPTQGVDAGARVDIYQIVRGAADNGAAVVILSSDGVELEGLCDRVFIMSRGTIIAELEGKKVTEAEITRAELTSTTERKRNDELRSRSTRFRNWMRGDSSPAAVLGIVVLLIAGLVGATNGAYFSPFSLNSILFTASMFILIGAAQHVVVLGSGFDLSVGPLLSFLVVIASFFVIDGGNIFIGIGLMIVAALAVGFINGYLTTKFNLNPVVVTLAIALALQGTLFTMRTVPGGIITPAVTDLIFAKIGFFPVITIVAIVIALLLEWGLRRSRFGVELRAVGSRIEAAERQGIKVKKVQLISYVVTAFLVMPTAVILMSQIGIGDGRPGLSFTLTSVTVVVLAGASIFGGRGSFIGIIAAGILVAQILSVPTFLGLSGAWGYWLPGVITVGAAILYAQLRRLRRK</sequence>
<dbReference type="Pfam" id="PF00005">
    <property type="entry name" value="ABC_tran"/>
    <property type="match status" value="2"/>
</dbReference>
<dbReference type="GO" id="GO:0016887">
    <property type="term" value="F:ATP hydrolysis activity"/>
    <property type="evidence" value="ECO:0007669"/>
    <property type="project" value="InterPro"/>
</dbReference>
<dbReference type="PANTHER" id="PTHR43790">
    <property type="entry name" value="CARBOHYDRATE TRANSPORT ATP-BINDING PROTEIN MG119-RELATED"/>
    <property type="match status" value="1"/>
</dbReference>
<dbReference type="PANTHER" id="PTHR43790:SF9">
    <property type="entry name" value="GALACTOFURANOSE TRANSPORTER ATP-BINDING PROTEIN YTFR"/>
    <property type="match status" value="1"/>
</dbReference>
<protein>
    <recommendedName>
        <fullName evidence="11">ABC transporter domain-containing protein</fullName>
    </recommendedName>
</protein>
<accession>A0A094R3T6</accession>
<feature type="transmembrane region" description="Helical" evidence="10">
    <location>
        <begin position="770"/>
        <end position="789"/>
    </location>
</feature>
<dbReference type="Gene3D" id="3.40.50.300">
    <property type="entry name" value="P-loop containing nucleotide triphosphate hydrolases"/>
    <property type="match status" value="2"/>
</dbReference>
<dbReference type="InterPro" id="IPR003593">
    <property type="entry name" value="AAA+_ATPase"/>
</dbReference>
<evidence type="ECO:0000256" key="8">
    <source>
        <dbReference type="ARBA" id="ARBA00022989"/>
    </source>
</evidence>
<dbReference type="AlphaFoldDB" id="A0A094R3T6"/>
<dbReference type="PROSITE" id="PS50893">
    <property type="entry name" value="ABC_TRANSPORTER_2"/>
    <property type="match status" value="2"/>
</dbReference>
<dbReference type="CDD" id="cd03215">
    <property type="entry name" value="ABC_Carb_Monos_II"/>
    <property type="match status" value="1"/>
</dbReference>
<dbReference type="SMART" id="SM00382">
    <property type="entry name" value="AAA"/>
    <property type="match status" value="2"/>
</dbReference>
<keyword evidence="5" id="KW-0677">Repeat</keyword>
<dbReference type="InterPro" id="IPR003439">
    <property type="entry name" value="ABC_transporter-like_ATP-bd"/>
</dbReference>
<evidence type="ECO:0000256" key="3">
    <source>
        <dbReference type="ARBA" id="ARBA00022475"/>
    </source>
</evidence>
<feature type="domain" description="ABC transporter" evidence="11">
    <location>
        <begin position="3"/>
        <end position="236"/>
    </location>
</feature>
<gene>
    <name evidence="12" type="ORF">GM51_1105</name>
</gene>
<feature type="transmembrane region" description="Helical" evidence="10">
    <location>
        <begin position="744"/>
        <end position="763"/>
    </location>
</feature>
<dbReference type="EMBL" id="JNSL01000003">
    <property type="protein sequence ID" value="KGA21641.1"/>
    <property type="molecule type" value="Genomic_DNA"/>
</dbReference>
<feature type="transmembrane region" description="Helical" evidence="10">
    <location>
        <begin position="663"/>
        <end position="684"/>
    </location>
</feature>
<comment type="subcellular location">
    <subcellularLocation>
        <location evidence="1">Cell membrane</location>
        <topology evidence="1">Multi-pass membrane protein</topology>
    </subcellularLocation>
</comment>
<keyword evidence="6" id="KW-0547">Nucleotide-binding</keyword>
<feature type="transmembrane region" description="Helical" evidence="10">
    <location>
        <begin position="715"/>
        <end position="738"/>
    </location>
</feature>
<evidence type="ECO:0000256" key="1">
    <source>
        <dbReference type="ARBA" id="ARBA00004651"/>
    </source>
</evidence>
<dbReference type="InterPro" id="IPR017871">
    <property type="entry name" value="ABC_transporter-like_CS"/>
</dbReference>
<organism evidence="12">
    <name type="scientific">freshwater metagenome</name>
    <dbReference type="NCBI Taxonomy" id="449393"/>
    <lineage>
        <taxon>unclassified sequences</taxon>
        <taxon>metagenomes</taxon>
        <taxon>ecological metagenomes</taxon>
    </lineage>
</organism>
<keyword evidence="8 10" id="KW-1133">Transmembrane helix</keyword>
<evidence type="ECO:0000259" key="11">
    <source>
        <dbReference type="PROSITE" id="PS50893"/>
    </source>
</evidence>
<feature type="transmembrane region" description="Helical" evidence="10">
    <location>
        <begin position="518"/>
        <end position="539"/>
    </location>
</feature>